<dbReference type="PANTHER" id="PTHR45825:SF11">
    <property type="entry name" value="ALPHA AMYLASE DOMAIN-CONTAINING PROTEIN"/>
    <property type="match status" value="1"/>
</dbReference>
<proteinExistence type="predicted"/>
<dbReference type="PANTHER" id="PTHR45825">
    <property type="entry name" value="GRANULE-BOUND STARCH SYNTHASE 1, CHLOROPLASTIC/AMYLOPLASTIC"/>
    <property type="match status" value="1"/>
</dbReference>
<accession>A0A8J6TS78</accession>
<dbReference type="EC" id="2.4.1.21" evidence="2"/>
<dbReference type="Gene3D" id="3.40.50.2000">
    <property type="entry name" value="Glycogen Phosphorylase B"/>
    <property type="match status" value="2"/>
</dbReference>
<sequence>MSGHSTNPRVLIVTPEIAYLPEGMGNNSNGLNAKAGGLADVSAALISALYRQGADVHVALPDYRSIFNGHLPPLVRRELRTISSSVPDERIHLARDRAFYYLNHIYSGYEIENIKVSLAFQREVINRIIPQVQPDLIHCNDWMTGLIPAMARQLGIPCLFTVHNIHTVKSTLSEIEDRGIDSASFWQQLFFEYFPSSYEKTRDSIPVDFLLSGIFSAHFVNTVSPTFLAEMIEGRYAFVKNSLKRELANKNTAGCALGILNAPDPSYNPYTDEALFCKYSATNHVFGKKANKLVLQKALGLVRNTQAPIFFWPSRLDPVQKGCQLLTEILYNVVRRYWNQNLQIVFVADGEFQKHFKDIVQFHNLSDRVAIHGFNEHLARQTYGASDFVLMPSRFEPCGLAQMIGAIYGVLPIAHDIGGIHDTITHLDVSKNTGNGFLFNTFDAGGLSWAIDQAMGFYMMPLAKRKRQINRIMMQSAATFNHGVTAEHYINLYEKMLQRPLVNPENIAAGKMMKKNLPITPEIQSIQTWQNYLHYQEYSKQQAYL</sequence>
<gene>
    <name evidence="7" type="ORF">H8D96_07875</name>
</gene>
<evidence type="ECO:0000313" key="8">
    <source>
        <dbReference type="Proteomes" id="UP000605201"/>
    </source>
</evidence>
<feature type="domain" description="Glycosyl transferase family 1" evidence="5">
    <location>
        <begin position="304"/>
        <end position="455"/>
    </location>
</feature>
<dbReference type="InterPro" id="IPR001296">
    <property type="entry name" value="Glyco_trans_1"/>
</dbReference>
<organism evidence="7 8">
    <name type="scientific">Candidatus Desulfatibia vada</name>
    <dbReference type="NCBI Taxonomy" id="2841696"/>
    <lineage>
        <taxon>Bacteria</taxon>
        <taxon>Pseudomonadati</taxon>
        <taxon>Thermodesulfobacteriota</taxon>
        <taxon>Desulfobacteria</taxon>
        <taxon>Desulfobacterales</taxon>
        <taxon>Desulfobacterales incertae sedis</taxon>
        <taxon>Candidatus Desulfatibia</taxon>
    </lineage>
</organism>
<keyword evidence="3" id="KW-0328">Glycosyltransferase</keyword>
<name>A0A8J6TS78_9BACT</name>
<evidence type="ECO:0000313" key="7">
    <source>
        <dbReference type="EMBL" id="MBC8431825.1"/>
    </source>
</evidence>
<evidence type="ECO:0000256" key="3">
    <source>
        <dbReference type="ARBA" id="ARBA00022676"/>
    </source>
</evidence>
<evidence type="ECO:0000256" key="4">
    <source>
        <dbReference type="ARBA" id="ARBA00022679"/>
    </source>
</evidence>
<dbReference type="Pfam" id="PF00534">
    <property type="entry name" value="Glycos_transf_1"/>
    <property type="match status" value="1"/>
</dbReference>
<evidence type="ECO:0000259" key="6">
    <source>
        <dbReference type="Pfam" id="PF08323"/>
    </source>
</evidence>
<evidence type="ECO:0000256" key="2">
    <source>
        <dbReference type="ARBA" id="ARBA00012588"/>
    </source>
</evidence>
<dbReference type="Pfam" id="PF08323">
    <property type="entry name" value="Glyco_transf_5"/>
    <property type="match status" value="1"/>
</dbReference>
<protein>
    <recommendedName>
        <fullName evidence="2">starch synthase</fullName>
        <ecNumber evidence="2">2.4.1.21</ecNumber>
    </recommendedName>
</protein>
<keyword evidence="4" id="KW-0808">Transferase</keyword>
<comment type="catalytic activity">
    <reaction evidence="1">
        <text>[(1-&gt;4)-alpha-D-glucosyl](n) + ADP-alpha-D-glucose = [(1-&gt;4)-alpha-D-glucosyl](n+1) + ADP + H(+)</text>
        <dbReference type="Rhea" id="RHEA:18189"/>
        <dbReference type="Rhea" id="RHEA-COMP:9584"/>
        <dbReference type="Rhea" id="RHEA-COMP:9587"/>
        <dbReference type="ChEBI" id="CHEBI:15378"/>
        <dbReference type="ChEBI" id="CHEBI:15444"/>
        <dbReference type="ChEBI" id="CHEBI:57498"/>
        <dbReference type="ChEBI" id="CHEBI:456216"/>
        <dbReference type="EC" id="2.4.1.21"/>
    </reaction>
</comment>
<dbReference type="Proteomes" id="UP000605201">
    <property type="component" value="Unassembled WGS sequence"/>
</dbReference>
<comment type="caution">
    <text evidence="7">The sequence shown here is derived from an EMBL/GenBank/DDBJ whole genome shotgun (WGS) entry which is preliminary data.</text>
</comment>
<evidence type="ECO:0000259" key="5">
    <source>
        <dbReference type="Pfam" id="PF00534"/>
    </source>
</evidence>
<evidence type="ECO:0000256" key="1">
    <source>
        <dbReference type="ARBA" id="ARBA00001478"/>
    </source>
</evidence>
<feature type="domain" description="Starch synthase catalytic" evidence="6">
    <location>
        <begin position="10"/>
        <end position="235"/>
    </location>
</feature>
<dbReference type="SUPFAM" id="SSF53756">
    <property type="entry name" value="UDP-Glycosyltransferase/glycogen phosphorylase"/>
    <property type="match status" value="1"/>
</dbReference>
<dbReference type="AlphaFoldDB" id="A0A8J6TS78"/>
<dbReference type="InterPro" id="IPR013534">
    <property type="entry name" value="Starch_synth_cat_dom"/>
</dbReference>
<dbReference type="GO" id="GO:0009011">
    <property type="term" value="F:alpha-1,4-glucan glucosyltransferase (ADP-glucose donor) activity"/>
    <property type="evidence" value="ECO:0007669"/>
    <property type="project" value="UniProtKB-EC"/>
</dbReference>
<reference evidence="7 8" key="1">
    <citation type="submission" date="2020-08" db="EMBL/GenBank/DDBJ databases">
        <title>Bridging the membrane lipid divide: bacteria of the FCB group superphylum have the potential to synthesize archaeal ether lipids.</title>
        <authorList>
            <person name="Villanueva L."/>
            <person name="Von Meijenfeldt F.A.B."/>
            <person name="Westbye A.B."/>
            <person name="Yadav S."/>
            <person name="Hopmans E.C."/>
            <person name="Dutilh B.E."/>
            <person name="Sinninghe Damste J.S."/>
        </authorList>
    </citation>
    <scope>NUCLEOTIDE SEQUENCE [LARGE SCALE GENOMIC DNA]</scope>
    <source>
        <strain evidence="7">NIOZ-UU17</strain>
    </source>
</reference>
<dbReference type="EMBL" id="JACNIG010000181">
    <property type="protein sequence ID" value="MBC8431825.1"/>
    <property type="molecule type" value="Genomic_DNA"/>
</dbReference>